<evidence type="ECO:0000259" key="8">
    <source>
        <dbReference type="PROSITE" id="PS51701"/>
    </source>
</evidence>
<keyword evidence="7" id="KW-0325">Glycoprotein</keyword>
<dbReference type="EMBL" id="JAHBMH010000007">
    <property type="protein sequence ID" value="KAK1939838.1"/>
    <property type="molecule type" value="Genomic_DNA"/>
</dbReference>
<reference evidence="9" key="2">
    <citation type="submission" date="2021-05" db="EMBL/GenBank/DDBJ databases">
        <authorList>
            <person name="Pain A."/>
        </authorList>
    </citation>
    <scope>NUCLEOTIDE SEQUENCE</scope>
    <source>
        <strain evidence="9">1802A</strain>
    </source>
</reference>
<organism evidence="9 10">
    <name type="scientific">Babesia divergens</name>
    <dbReference type="NCBI Taxonomy" id="32595"/>
    <lineage>
        <taxon>Eukaryota</taxon>
        <taxon>Sar</taxon>
        <taxon>Alveolata</taxon>
        <taxon>Apicomplexa</taxon>
        <taxon>Aconoidasida</taxon>
        <taxon>Piroplasmida</taxon>
        <taxon>Babesiidae</taxon>
        <taxon>Babesia</taxon>
    </lineage>
</organism>
<dbReference type="GO" id="GO:0005886">
    <property type="term" value="C:plasma membrane"/>
    <property type="evidence" value="ECO:0007669"/>
    <property type="project" value="UniProtKB-SubCell"/>
</dbReference>
<proteinExistence type="predicted"/>
<evidence type="ECO:0000256" key="1">
    <source>
        <dbReference type="ARBA" id="ARBA00004236"/>
    </source>
</evidence>
<dbReference type="AlphaFoldDB" id="A0AAD9GKD2"/>
<comment type="caution">
    <text evidence="9">The sequence shown here is derived from an EMBL/GenBank/DDBJ whole genome shotgun (WGS) entry which is preliminary data.</text>
</comment>
<evidence type="ECO:0000256" key="7">
    <source>
        <dbReference type="ARBA" id="ARBA00023180"/>
    </source>
</evidence>
<dbReference type="InterPro" id="IPR038160">
    <property type="entry name" value="6_CYS_dom_sf"/>
</dbReference>
<keyword evidence="4" id="KW-0732">Signal</keyword>
<reference evidence="9" key="1">
    <citation type="journal article" date="2014" name="Nucleic Acids Res.">
        <title>The evolutionary dynamics of variant antigen genes in Babesia reveal a history of genomic innovation underlying host-parasite interaction.</title>
        <authorList>
            <person name="Jackson A.P."/>
            <person name="Otto T.D."/>
            <person name="Darby A."/>
            <person name="Ramaprasad A."/>
            <person name="Xia D."/>
            <person name="Echaide I.E."/>
            <person name="Farber M."/>
            <person name="Gahlot S."/>
            <person name="Gamble J."/>
            <person name="Gupta D."/>
            <person name="Gupta Y."/>
            <person name="Jackson L."/>
            <person name="Malandrin L."/>
            <person name="Malas T.B."/>
            <person name="Moussa E."/>
            <person name="Nair M."/>
            <person name="Reid A.J."/>
            <person name="Sanders M."/>
            <person name="Sharma J."/>
            <person name="Tracey A."/>
            <person name="Quail M.A."/>
            <person name="Weir W."/>
            <person name="Wastling J.M."/>
            <person name="Hall N."/>
            <person name="Willadsen P."/>
            <person name="Lingelbach K."/>
            <person name="Shiels B."/>
            <person name="Tait A."/>
            <person name="Berriman M."/>
            <person name="Allred D.R."/>
            <person name="Pain A."/>
        </authorList>
    </citation>
    <scope>NUCLEOTIDE SEQUENCE</scope>
    <source>
        <strain evidence="9">1802A</strain>
    </source>
</reference>
<keyword evidence="3" id="KW-1003">Cell membrane</keyword>
<evidence type="ECO:0000256" key="5">
    <source>
        <dbReference type="ARBA" id="ARBA00023136"/>
    </source>
</evidence>
<evidence type="ECO:0000256" key="2">
    <source>
        <dbReference type="ARBA" id="ARBA00004241"/>
    </source>
</evidence>
<feature type="domain" description="6-Cys" evidence="8">
    <location>
        <begin position="464"/>
        <end position="599"/>
    </location>
</feature>
<protein>
    <submittedName>
        <fullName evidence="9">Membrane protein</fullName>
    </submittedName>
</protein>
<keyword evidence="10" id="KW-1185">Reference proteome</keyword>
<dbReference type="PROSITE" id="PS51701">
    <property type="entry name" value="6_CYS"/>
    <property type="match status" value="2"/>
</dbReference>
<evidence type="ECO:0000313" key="10">
    <source>
        <dbReference type="Proteomes" id="UP001195914"/>
    </source>
</evidence>
<comment type="subcellular location">
    <subcellularLocation>
        <location evidence="1">Cell membrane</location>
    </subcellularLocation>
    <subcellularLocation>
        <location evidence="2">Cell surface</location>
    </subcellularLocation>
</comment>
<keyword evidence="6" id="KW-1015">Disulfide bond</keyword>
<evidence type="ECO:0000313" key="9">
    <source>
        <dbReference type="EMBL" id="KAK1939838.1"/>
    </source>
</evidence>
<keyword evidence="5" id="KW-0472">Membrane</keyword>
<dbReference type="Gene3D" id="2.60.40.2860">
    <property type="match status" value="2"/>
</dbReference>
<gene>
    <name evidence="9" type="ORF">X943_003857</name>
</gene>
<accession>A0AAD9GKD2</accession>
<dbReference type="Proteomes" id="UP001195914">
    <property type="component" value="Unassembled WGS sequence"/>
</dbReference>
<dbReference type="GO" id="GO:0009986">
    <property type="term" value="C:cell surface"/>
    <property type="evidence" value="ECO:0007669"/>
    <property type="project" value="UniProtKB-SubCell"/>
</dbReference>
<dbReference type="Pfam" id="PF07422">
    <property type="entry name" value="s48_45"/>
    <property type="match status" value="2"/>
</dbReference>
<evidence type="ECO:0000256" key="3">
    <source>
        <dbReference type="ARBA" id="ARBA00022475"/>
    </source>
</evidence>
<feature type="domain" description="6-Cys" evidence="8">
    <location>
        <begin position="186"/>
        <end position="313"/>
    </location>
</feature>
<evidence type="ECO:0000256" key="4">
    <source>
        <dbReference type="ARBA" id="ARBA00022729"/>
    </source>
</evidence>
<name>A0AAD9GKD2_BABDI</name>
<dbReference type="SMART" id="SM00970">
    <property type="entry name" value="s48_45"/>
    <property type="match status" value="1"/>
</dbReference>
<dbReference type="InterPro" id="IPR010884">
    <property type="entry name" value="6_CYS_dom"/>
</dbReference>
<sequence>MMLALGVLNPGVQALGDSWSLKDIFKKSVNHTTSYALLANTISYTSEADFDPNGEMMRSVELAPGESLKYACGIPGNGTNGTFTAIPQDPVRYVLDYKGDADMDVALTRVRPSYSVYRSDATIVVGAFQKIGFDHLLITYDKDSIIAANNPDRFSLNLVCMFQSNGEATEPRYRWLQIKFKNVVSLAYGCGSVMFHMFKNTIPMSASASPEETKLLRFCSINAEPGMVVGIYCDKDEHVYPDNCFVQTQSVRSEKVSRSGLLETDFPYNSLEGRLRLARVRDRLDGYNSGSACFCKDKSNVITASVEVLFNMEQVCDYEKFMHVLLRRRALPHYKCHKELRAGGVVKLVIPKLDQSSEPSKVLRSRGIYPRKITEYTYISGDEATGLKPIKIDEILGRAGLIITKKEDSKNEIYEFKASTNAILVLRTEVANLTYLYEFYDTFKHSLMPVRTIISMGIVPTDPFTYGCGVSSSTIFNHDGVHFENKAVTTNLGTHNETHCTVNGYANSPVGFYCPPNFTLYPEDCFSSAILVSTGRKVAVSDYVPLARVVKSKNIKVLDFSIPSRLKTGVTYSNEKLQCKCQRNDGAVMATITLDLSNPYPRA</sequence>
<evidence type="ECO:0000256" key="6">
    <source>
        <dbReference type="ARBA" id="ARBA00023157"/>
    </source>
</evidence>